<accession>A0A2K3JPG1</accession>
<proteinExistence type="predicted"/>
<evidence type="ECO:0000313" key="1">
    <source>
        <dbReference type="EMBL" id="PNX55932.1"/>
    </source>
</evidence>
<organism evidence="1 2">
    <name type="scientific">Trifolium pratense</name>
    <name type="common">Red clover</name>
    <dbReference type="NCBI Taxonomy" id="57577"/>
    <lineage>
        <taxon>Eukaryota</taxon>
        <taxon>Viridiplantae</taxon>
        <taxon>Streptophyta</taxon>
        <taxon>Embryophyta</taxon>
        <taxon>Tracheophyta</taxon>
        <taxon>Spermatophyta</taxon>
        <taxon>Magnoliopsida</taxon>
        <taxon>eudicotyledons</taxon>
        <taxon>Gunneridae</taxon>
        <taxon>Pentapetalae</taxon>
        <taxon>rosids</taxon>
        <taxon>fabids</taxon>
        <taxon>Fabales</taxon>
        <taxon>Fabaceae</taxon>
        <taxon>Papilionoideae</taxon>
        <taxon>50 kb inversion clade</taxon>
        <taxon>NPAAA clade</taxon>
        <taxon>Hologalegina</taxon>
        <taxon>IRL clade</taxon>
        <taxon>Trifolieae</taxon>
        <taxon>Trifolium</taxon>
    </lineage>
</organism>
<gene>
    <name evidence="1" type="ORF">L195_g049566</name>
</gene>
<comment type="caution">
    <text evidence="1">The sequence shown here is derived from an EMBL/GenBank/DDBJ whole genome shotgun (WGS) entry which is preliminary data.</text>
</comment>
<evidence type="ECO:0000313" key="2">
    <source>
        <dbReference type="Proteomes" id="UP000236291"/>
    </source>
</evidence>
<sequence length="161" mass="17909">MVSTQVGGLHCPFREFHCCSDGREGGKGVSHMVPHLKAPHLCSDERRSILREAIVSDLGLFMAVEKSLKALKQWLCGRCMHIHALSRTCHHFDGLVRVTLGSEEVTSHIIEEVLQAPIFTMKSIPHSCRIAFSQALKEALYKVVAEPSSVSAWVQLLLLPR</sequence>
<dbReference type="EMBL" id="ASHM01073372">
    <property type="protein sequence ID" value="PNX55932.1"/>
    <property type="molecule type" value="Genomic_DNA"/>
</dbReference>
<dbReference type="Proteomes" id="UP000236291">
    <property type="component" value="Unassembled WGS sequence"/>
</dbReference>
<dbReference type="AlphaFoldDB" id="A0A2K3JPG1"/>
<name>A0A2K3JPG1_TRIPR</name>
<protein>
    <submittedName>
        <fullName evidence="1">Uncharacterized protein</fullName>
    </submittedName>
</protein>
<reference evidence="1 2" key="2">
    <citation type="journal article" date="2017" name="Front. Plant Sci.">
        <title>Gene Classification and Mining of Molecular Markers Useful in Red Clover (Trifolium pratense) Breeding.</title>
        <authorList>
            <person name="Istvanek J."/>
            <person name="Dluhosova J."/>
            <person name="Dluhos P."/>
            <person name="Patkova L."/>
            <person name="Nedelnik J."/>
            <person name="Repkova J."/>
        </authorList>
    </citation>
    <scope>NUCLEOTIDE SEQUENCE [LARGE SCALE GENOMIC DNA]</scope>
    <source>
        <strain evidence="2">cv. Tatra</strain>
        <tissue evidence="1">Young leaves</tissue>
    </source>
</reference>
<reference evidence="1 2" key="1">
    <citation type="journal article" date="2014" name="Am. J. Bot.">
        <title>Genome assembly and annotation for red clover (Trifolium pratense; Fabaceae).</title>
        <authorList>
            <person name="Istvanek J."/>
            <person name="Jaros M."/>
            <person name="Krenek A."/>
            <person name="Repkova J."/>
        </authorList>
    </citation>
    <scope>NUCLEOTIDE SEQUENCE [LARGE SCALE GENOMIC DNA]</scope>
    <source>
        <strain evidence="2">cv. Tatra</strain>
        <tissue evidence="1">Young leaves</tissue>
    </source>
</reference>